<keyword evidence="19 21" id="KW-0472">Membrane</keyword>
<protein>
    <recommendedName>
        <fullName evidence="21">Cbb3-type cytochrome c oxidase subunit</fullName>
    </recommendedName>
</protein>
<evidence type="ECO:0000256" key="1">
    <source>
        <dbReference type="ARBA" id="ARBA00004533"/>
    </source>
</evidence>
<evidence type="ECO:0000256" key="21">
    <source>
        <dbReference type="PIRNR" id="PIRNR000006"/>
    </source>
</evidence>
<feature type="binding site" description="covalent" evidence="23">
    <location>
        <position position="221"/>
    </location>
    <ligand>
        <name>heme c</name>
        <dbReference type="ChEBI" id="CHEBI:61717"/>
        <label>2</label>
    </ligand>
</feature>
<dbReference type="GO" id="GO:0005886">
    <property type="term" value="C:plasma membrane"/>
    <property type="evidence" value="ECO:0007669"/>
    <property type="project" value="UniProtKB-SubCell"/>
</dbReference>
<evidence type="ECO:0000256" key="23">
    <source>
        <dbReference type="PIRSR" id="PIRSR000006-2"/>
    </source>
</evidence>
<evidence type="ECO:0000256" key="7">
    <source>
        <dbReference type="ARBA" id="ARBA00022519"/>
    </source>
</evidence>
<keyword evidence="11 21" id="KW-0479">Metal-binding</keyword>
<evidence type="ECO:0000256" key="11">
    <source>
        <dbReference type="ARBA" id="ARBA00022723"/>
    </source>
</evidence>
<feature type="region of interest" description="Disordered" evidence="24">
    <location>
        <begin position="1"/>
        <end position="21"/>
    </location>
</feature>
<gene>
    <name evidence="27" type="primary">ccoP</name>
    <name evidence="27" type="ORF">DK427_20320</name>
</gene>
<feature type="binding site" description="covalent" evidence="23">
    <location>
        <position position="127"/>
    </location>
    <ligand>
        <name>heme c</name>
        <dbReference type="ChEBI" id="CHEBI:61717"/>
        <label>1</label>
    </ligand>
</feature>
<evidence type="ECO:0000256" key="6">
    <source>
        <dbReference type="ARBA" id="ARBA00022475"/>
    </source>
</evidence>
<dbReference type="GO" id="GO:0006119">
    <property type="term" value="P:oxidative phosphorylation"/>
    <property type="evidence" value="ECO:0007669"/>
    <property type="project" value="UniProtKB-UniPathway"/>
</dbReference>
<keyword evidence="17 21" id="KW-0408">Iron</keyword>
<evidence type="ECO:0000313" key="27">
    <source>
        <dbReference type="EMBL" id="AWN37785.1"/>
    </source>
</evidence>
<evidence type="ECO:0000256" key="10">
    <source>
        <dbReference type="ARBA" id="ARBA00022692"/>
    </source>
</evidence>
<evidence type="ECO:0000256" key="15">
    <source>
        <dbReference type="ARBA" id="ARBA00022989"/>
    </source>
</evidence>
<keyword evidence="7 21" id="KW-0997">Cell inner membrane</keyword>
<dbReference type="PANTHER" id="PTHR33751:SF1">
    <property type="entry name" value="CBB3-TYPE CYTOCHROME C OXIDASE SUBUNIT FIXP"/>
    <property type="match status" value="1"/>
</dbReference>
<keyword evidence="13 21" id="KW-0375">Hydrogen ion transport</keyword>
<feature type="binding site" description="covalent" evidence="23">
    <location>
        <position position="124"/>
    </location>
    <ligand>
        <name>heme c</name>
        <dbReference type="ChEBI" id="CHEBI:61717"/>
        <label>1</label>
    </ligand>
</feature>
<dbReference type="InterPro" id="IPR009056">
    <property type="entry name" value="Cyt_c-like_dom"/>
</dbReference>
<comment type="function">
    <text evidence="20">C-type cytochrome. Part of the cbb3-type cytochrome c oxidase complex. FixP subunit is required for transferring electrons from donor cytochrome c via its heme groups to FixO subunit. From there, electrons are shuttled to the catalytic binuclear center of FixN subunit where oxygen reduction takes place. The complex also functions as a proton pump.</text>
</comment>
<dbReference type="GO" id="GO:0016491">
    <property type="term" value="F:oxidoreductase activity"/>
    <property type="evidence" value="ECO:0007669"/>
    <property type="project" value="UniProtKB-KW"/>
</dbReference>
<reference evidence="27 28" key="1">
    <citation type="submission" date="2018-05" db="EMBL/GenBank/DDBJ databases">
        <title>Complete Genome Sequence of Methylobacterium sp. 17Sr1-43.</title>
        <authorList>
            <person name="Srinivasan S."/>
        </authorList>
    </citation>
    <scope>NUCLEOTIDE SEQUENCE [LARGE SCALE GENOMIC DNA]</scope>
    <source>
        <strain evidence="27 28">17Sr1-43</strain>
    </source>
</reference>
<dbReference type="Gene3D" id="1.10.760.10">
    <property type="entry name" value="Cytochrome c-like domain"/>
    <property type="match status" value="2"/>
</dbReference>
<dbReference type="InterPro" id="IPR004678">
    <property type="entry name" value="Cyt_c_oxidase_cbb3_su3"/>
</dbReference>
<dbReference type="Pfam" id="PF13442">
    <property type="entry name" value="Cytochrome_CBB3"/>
    <property type="match status" value="2"/>
</dbReference>
<accession>A0A2U8VVN0</accession>
<evidence type="ECO:0000256" key="2">
    <source>
        <dbReference type="ARBA" id="ARBA00004673"/>
    </source>
</evidence>
<comment type="subcellular location">
    <subcellularLocation>
        <location evidence="1 21">Cell inner membrane</location>
    </subcellularLocation>
</comment>
<comment type="similarity">
    <text evidence="3 21">Belongs to the CcoP / FixP family.</text>
</comment>
<dbReference type="InterPro" id="IPR036909">
    <property type="entry name" value="Cyt_c-like_dom_sf"/>
</dbReference>
<feature type="domain" description="Cytochrome c" evidence="26">
    <location>
        <begin position="208"/>
        <end position="289"/>
    </location>
</feature>
<evidence type="ECO:0000256" key="20">
    <source>
        <dbReference type="ARBA" id="ARBA00025525"/>
    </source>
</evidence>
<dbReference type="KEGG" id="meti:DK427_20320"/>
<dbReference type="SUPFAM" id="SSF46626">
    <property type="entry name" value="Cytochrome c"/>
    <property type="match status" value="2"/>
</dbReference>
<feature type="binding site" description="axial binding residue" evidence="22">
    <location>
        <position position="128"/>
    </location>
    <ligand>
        <name>heme c</name>
        <dbReference type="ChEBI" id="CHEBI:61717"/>
        <label>1</label>
    </ligand>
    <ligandPart>
        <name>Fe</name>
        <dbReference type="ChEBI" id="CHEBI:18248"/>
    </ligandPart>
</feature>
<dbReference type="GO" id="GO:0009055">
    <property type="term" value="F:electron transfer activity"/>
    <property type="evidence" value="ECO:0007669"/>
    <property type="project" value="InterPro"/>
</dbReference>
<dbReference type="PIRSF" id="PIRSF000006">
    <property type="entry name" value="Cbb3-Cox_fixP"/>
    <property type="match status" value="1"/>
</dbReference>
<feature type="binding site" description="axial binding residue" evidence="22">
    <location>
        <position position="266"/>
    </location>
    <ligand>
        <name>heme c</name>
        <dbReference type="ChEBI" id="CHEBI:61717"/>
        <label>1</label>
    </ligand>
    <ligandPart>
        <name>Fe</name>
        <dbReference type="ChEBI" id="CHEBI:18248"/>
    </ligandPart>
</feature>
<evidence type="ECO:0000256" key="12">
    <source>
        <dbReference type="ARBA" id="ARBA00022737"/>
    </source>
</evidence>
<dbReference type="Proteomes" id="UP000246058">
    <property type="component" value="Chromosome"/>
</dbReference>
<evidence type="ECO:0000256" key="8">
    <source>
        <dbReference type="ARBA" id="ARBA00022617"/>
    </source>
</evidence>
<dbReference type="InterPro" id="IPR008168">
    <property type="entry name" value="Cyt_C_IC"/>
</dbReference>
<evidence type="ECO:0000256" key="5">
    <source>
        <dbReference type="ARBA" id="ARBA00022448"/>
    </source>
</evidence>
<dbReference type="InterPro" id="IPR050597">
    <property type="entry name" value="Cytochrome_c_Oxidase_Subunit"/>
</dbReference>
<evidence type="ECO:0000256" key="9">
    <source>
        <dbReference type="ARBA" id="ARBA00022660"/>
    </source>
</evidence>
<feature type="binding site" description="axial binding residue" evidence="22">
    <location>
        <position position="175"/>
    </location>
    <ligand>
        <name>heme c</name>
        <dbReference type="ChEBI" id="CHEBI:61717"/>
        <label>2</label>
    </ligand>
    <ligandPart>
        <name>Fe</name>
        <dbReference type="ChEBI" id="CHEBI:18248"/>
    </ligandPart>
</feature>
<sequence>MADSAHPGKSTAGPETTGHEWDGIAEYNNPLPRWWLYGLYATIVWAFGYWIAYPAWPLVSGYTGGVLGYSQRETVLSEVEAVRRERGARGQTHLASASVAEIRADPALLRLALATGKAAFGDNCAGCHGSSATGRTGYPNLQDDDWLWGGTAEEIERTIRYGARSGHGEAHVGDMPAFGRDGVLARAEVEAVTSYVLALSGRPGIAGASPEKGAEVFAGNCAGCHGERAKGNPEMGAPDLTDPIWLYGSSPEQVAATVTNGRKGVMPAWEGRLDQATIKSLAIYVHGLGGGK</sequence>
<evidence type="ECO:0000256" key="24">
    <source>
        <dbReference type="SAM" id="MobiDB-lite"/>
    </source>
</evidence>
<dbReference type="Pfam" id="PF14715">
    <property type="entry name" value="FixP_N"/>
    <property type="match status" value="1"/>
</dbReference>
<dbReference type="Gene3D" id="6.10.280.130">
    <property type="match status" value="1"/>
</dbReference>
<keyword evidence="12" id="KW-0677">Repeat</keyword>
<evidence type="ECO:0000256" key="22">
    <source>
        <dbReference type="PIRSR" id="PIRSR000006-1"/>
    </source>
</evidence>
<comment type="pathway">
    <text evidence="2 21">Energy metabolism; oxidative phosphorylation.</text>
</comment>
<evidence type="ECO:0000256" key="14">
    <source>
        <dbReference type="ARBA" id="ARBA00022982"/>
    </source>
</evidence>
<feature type="transmembrane region" description="Helical" evidence="25">
    <location>
        <begin position="34"/>
        <end position="52"/>
    </location>
</feature>
<dbReference type="GO" id="GO:0005506">
    <property type="term" value="F:iron ion binding"/>
    <property type="evidence" value="ECO:0007669"/>
    <property type="project" value="InterPro"/>
</dbReference>
<dbReference type="GO" id="GO:1902600">
    <property type="term" value="P:proton transmembrane transport"/>
    <property type="evidence" value="ECO:0007669"/>
    <property type="project" value="UniProtKB-KW"/>
</dbReference>
<dbReference type="NCBIfam" id="TIGR00782">
    <property type="entry name" value="ccoP"/>
    <property type="match status" value="1"/>
</dbReference>
<evidence type="ECO:0000256" key="3">
    <source>
        <dbReference type="ARBA" id="ARBA00006113"/>
    </source>
</evidence>
<evidence type="ECO:0000256" key="18">
    <source>
        <dbReference type="ARBA" id="ARBA00023065"/>
    </source>
</evidence>
<evidence type="ECO:0000313" key="28">
    <source>
        <dbReference type="Proteomes" id="UP000246058"/>
    </source>
</evidence>
<keyword evidence="14 21" id="KW-0249">Electron transport</keyword>
<feature type="domain" description="Cytochrome c" evidence="26">
    <location>
        <begin position="111"/>
        <end position="200"/>
    </location>
</feature>
<dbReference type="InterPro" id="IPR032858">
    <property type="entry name" value="CcoP_N"/>
</dbReference>
<name>A0A2U8VVN0_9HYPH</name>
<dbReference type="PRINTS" id="PR00605">
    <property type="entry name" value="CYTCHROMECIC"/>
</dbReference>
<evidence type="ECO:0000256" key="17">
    <source>
        <dbReference type="ARBA" id="ARBA00023004"/>
    </source>
</evidence>
<keyword evidence="10 25" id="KW-0812">Transmembrane</keyword>
<dbReference type="AlphaFoldDB" id="A0A2U8VVN0"/>
<dbReference type="InterPro" id="IPR038414">
    <property type="entry name" value="CcoP_N_sf"/>
</dbReference>
<keyword evidence="28" id="KW-1185">Reference proteome</keyword>
<keyword evidence="18 21" id="KW-0406">Ion transport</keyword>
<comment type="subunit">
    <text evidence="4">Component of the cbb3-type cytochrome c oxidase at least composed of FixN, FixO, FixQ and FixP.</text>
</comment>
<evidence type="ECO:0000256" key="25">
    <source>
        <dbReference type="SAM" id="Phobius"/>
    </source>
</evidence>
<keyword evidence="15 25" id="KW-1133">Transmembrane helix</keyword>
<dbReference type="UniPathway" id="UPA00705"/>
<evidence type="ECO:0000259" key="26">
    <source>
        <dbReference type="PROSITE" id="PS51007"/>
    </source>
</evidence>
<keyword evidence="5 21" id="KW-0813">Transport</keyword>
<evidence type="ECO:0000256" key="13">
    <source>
        <dbReference type="ARBA" id="ARBA00022781"/>
    </source>
</evidence>
<feature type="binding site" description="covalent" evidence="23">
    <location>
        <position position="224"/>
    </location>
    <ligand>
        <name>heme c</name>
        <dbReference type="ChEBI" id="CHEBI:61717"/>
        <label>2</label>
    </ligand>
</feature>
<dbReference type="PROSITE" id="PS51007">
    <property type="entry name" value="CYTC"/>
    <property type="match status" value="2"/>
</dbReference>
<evidence type="ECO:0000256" key="19">
    <source>
        <dbReference type="ARBA" id="ARBA00023136"/>
    </source>
</evidence>
<comment type="cofactor">
    <cofactor evidence="21 23">
        <name>heme c</name>
        <dbReference type="ChEBI" id="CHEBI:61717"/>
    </cofactor>
    <text evidence="21 23">Binds 2 heme C groups per subunit.</text>
</comment>
<dbReference type="GO" id="GO:0020037">
    <property type="term" value="F:heme binding"/>
    <property type="evidence" value="ECO:0007669"/>
    <property type="project" value="InterPro"/>
</dbReference>
<evidence type="ECO:0000256" key="16">
    <source>
        <dbReference type="ARBA" id="ARBA00023002"/>
    </source>
</evidence>
<dbReference type="EMBL" id="CP029551">
    <property type="protein sequence ID" value="AWN37785.1"/>
    <property type="molecule type" value="Genomic_DNA"/>
</dbReference>
<keyword evidence="9 21" id="KW-0679">Respiratory chain</keyword>
<feature type="binding site" description="axial binding residue" evidence="22">
    <location>
        <position position="225"/>
    </location>
    <ligand>
        <name>heme c</name>
        <dbReference type="ChEBI" id="CHEBI:61717"/>
        <label>2</label>
    </ligand>
    <ligandPart>
        <name>Fe</name>
        <dbReference type="ChEBI" id="CHEBI:18248"/>
    </ligandPart>
</feature>
<dbReference type="RefSeq" id="WP_109952851.1">
    <property type="nucleotide sequence ID" value="NZ_CP029551.1"/>
</dbReference>
<dbReference type="OrthoDB" id="9811281at2"/>
<evidence type="ECO:0000256" key="4">
    <source>
        <dbReference type="ARBA" id="ARBA00011203"/>
    </source>
</evidence>
<proteinExistence type="inferred from homology"/>
<keyword evidence="16 21" id="KW-0560">Oxidoreductase</keyword>
<keyword evidence="8 21" id="KW-0349">Heme</keyword>
<keyword evidence="6 21" id="KW-1003">Cell membrane</keyword>
<organism evidence="27 28">
    <name type="scientific">Methylobacterium radiodurans</name>
    <dbReference type="NCBI Taxonomy" id="2202828"/>
    <lineage>
        <taxon>Bacteria</taxon>
        <taxon>Pseudomonadati</taxon>
        <taxon>Pseudomonadota</taxon>
        <taxon>Alphaproteobacteria</taxon>
        <taxon>Hyphomicrobiales</taxon>
        <taxon>Methylobacteriaceae</taxon>
        <taxon>Methylobacterium</taxon>
    </lineage>
</organism>
<dbReference type="PANTHER" id="PTHR33751">
    <property type="entry name" value="CBB3-TYPE CYTOCHROME C OXIDASE SUBUNIT FIXP"/>
    <property type="match status" value="1"/>
</dbReference>